<dbReference type="GeneID" id="76205784"/>
<evidence type="ECO:0000313" key="4">
    <source>
        <dbReference type="Proteomes" id="UP001060771"/>
    </source>
</evidence>
<dbReference type="EMBL" id="AP026830">
    <property type="protein sequence ID" value="BDR91141.1"/>
    <property type="molecule type" value="Genomic_DNA"/>
</dbReference>
<reference evidence="4" key="3">
    <citation type="submission" date="2022-09" db="EMBL/GenBank/DDBJ databases">
        <title>Complete genome sequence of Vulcanisaeta souniana.</title>
        <authorList>
            <person name="Kato S."/>
            <person name="Itoh T."/>
            <person name="Ohkuma M."/>
        </authorList>
    </citation>
    <scope>NUCLEOTIDE SEQUENCE [LARGE SCALE GENOMIC DNA]</scope>
    <source>
        <strain evidence="4">JCM 11219</strain>
    </source>
</reference>
<dbReference type="SUPFAM" id="SSF56784">
    <property type="entry name" value="HAD-like"/>
    <property type="match status" value="1"/>
</dbReference>
<organism evidence="2 3">
    <name type="scientific">Vulcanisaeta souniana JCM 11219</name>
    <dbReference type="NCBI Taxonomy" id="1293586"/>
    <lineage>
        <taxon>Archaea</taxon>
        <taxon>Thermoproteota</taxon>
        <taxon>Thermoprotei</taxon>
        <taxon>Thermoproteales</taxon>
        <taxon>Thermoproteaceae</taxon>
        <taxon>Vulcanisaeta</taxon>
    </lineage>
</organism>
<dbReference type="RefSeq" id="WP_188603595.1">
    <property type="nucleotide sequence ID" value="NZ_AP026830.1"/>
</dbReference>
<dbReference type="Proteomes" id="UP001060771">
    <property type="component" value="Chromosome"/>
</dbReference>
<keyword evidence="4" id="KW-1185">Reference proteome</keyword>
<accession>A0A830E877</accession>
<proteinExistence type="predicted"/>
<dbReference type="Proteomes" id="UP000657075">
    <property type="component" value="Unassembled WGS sequence"/>
</dbReference>
<dbReference type="EMBL" id="BMNM01000007">
    <property type="protein sequence ID" value="GGI81156.1"/>
    <property type="molecule type" value="Genomic_DNA"/>
</dbReference>
<sequence length="256" mass="29279">MFNNGKIDLFKDVSALFTDYDGTIAPIDVARHLSKPPESIYGKLKEISRRIPVAVISTKDCDFLIPRTDFASAWSCTNGLEIRTGNTHYIHEELPEWQDKFRLLMDLIKNSELREAYLEIKRVSGFIGGLGIDWRNKGSVNSDVLNSVINMASKWGFRVIRYRGHPFMDIYPGIPIDKGYAVAKLRELMEITGPIIYMGDSENDIPAMKMVEYPIGIRHKYNEGLNLPVLLWINEDELPTFLDNLLILIKHLPPVR</sequence>
<dbReference type="InterPro" id="IPR006379">
    <property type="entry name" value="HAD-SF_hydro_IIB"/>
</dbReference>
<reference evidence="2" key="2">
    <citation type="submission" date="2020-09" db="EMBL/GenBank/DDBJ databases">
        <authorList>
            <person name="Sun Q."/>
            <person name="Ohkuma M."/>
        </authorList>
    </citation>
    <scope>NUCLEOTIDE SEQUENCE</scope>
    <source>
        <strain evidence="2">JCM 11219</strain>
    </source>
</reference>
<reference evidence="2" key="1">
    <citation type="journal article" date="2014" name="Int. J. Syst. Evol. Microbiol.">
        <title>Complete genome sequence of Corynebacterium casei LMG S-19264T (=DSM 44701T), isolated from a smear-ripened cheese.</title>
        <authorList>
            <consortium name="US DOE Joint Genome Institute (JGI-PGF)"/>
            <person name="Walter F."/>
            <person name="Albersmeier A."/>
            <person name="Kalinowski J."/>
            <person name="Ruckert C."/>
        </authorList>
    </citation>
    <scope>NUCLEOTIDE SEQUENCE</scope>
    <source>
        <strain evidence="2">JCM 11219</strain>
    </source>
</reference>
<protein>
    <recommendedName>
        <fullName evidence="5">Haloacid dehalogenase</fullName>
    </recommendedName>
</protein>
<gene>
    <name evidence="2" type="ORF">GCM10007112_17380</name>
    <name evidence="1" type="ORF">Vsou_02340</name>
</gene>
<evidence type="ECO:0000313" key="1">
    <source>
        <dbReference type="EMBL" id="BDR91141.1"/>
    </source>
</evidence>
<dbReference type="InterPro" id="IPR023214">
    <property type="entry name" value="HAD_sf"/>
</dbReference>
<dbReference type="AlphaFoldDB" id="A0A830E877"/>
<evidence type="ECO:0000313" key="3">
    <source>
        <dbReference type="Proteomes" id="UP000657075"/>
    </source>
</evidence>
<dbReference type="NCBIfam" id="TIGR01484">
    <property type="entry name" value="HAD-SF-IIB"/>
    <property type="match status" value="1"/>
</dbReference>
<reference evidence="1" key="4">
    <citation type="journal article" date="2023" name="Microbiol. Resour. Announc.">
        <title>Complete Genome Sequence of Vulcanisaeta souniana Strain IC-059, a Hyperthermophilic Archaeon Isolated from Hot Spring Water in Japan.</title>
        <authorList>
            <person name="Kato S."/>
            <person name="Itoh T."/>
            <person name="Wu L."/>
            <person name="Ma J."/>
            <person name="Ohkuma M."/>
        </authorList>
    </citation>
    <scope>NUCLEOTIDE SEQUENCE</scope>
    <source>
        <strain evidence="1">JCM 11219</strain>
    </source>
</reference>
<dbReference type="Gene3D" id="3.40.50.1000">
    <property type="entry name" value="HAD superfamily/HAD-like"/>
    <property type="match status" value="2"/>
</dbReference>
<dbReference type="OrthoDB" id="27667at2157"/>
<evidence type="ECO:0000313" key="2">
    <source>
        <dbReference type="EMBL" id="GGI81156.1"/>
    </source>
</evidence>
<name>A0A830E877_9CREN</name>
<dbReference type="InterPro" id="IPR036412">
    <property type="entry name" value="HAD-like_sf"/>
</dbReference>
<evidence type="ECO:0008006" key="5">
    <source>
        <dbReference type="Google" id="ProtNLM"/>
    </source>
</evidence>